<dbReference type="Proteomes" id="UP000050509">
    <property type="component" value="Unassembled WGS sequence"/>
</dbReference>
<evidence type="ECO:0000313" key="2">
    <source>
        <dbReference type="EMBL" id="KPV51854.1"/>
    </source>
</evidence>
<dbReference type="AlphaFoldDB" id="A0A0P9F5S3"/>
<feature type="non-terminal residue" evidence="2">
    <location>
        <position position="1"/>
    </location>
</feature>
<protein>
    <submittedName>
        <fullName evidence="2">Uncharacterized protein</fullName>
    </submittedName>
</protein>
<keyword evidence="3" id="KW-1185">Reference proteome</keyword>
<sequence>FMSAAAGHECPARLASVPTDEATVDWPGTLASTEAVRNALGARSGWDEWGGRGAGGSMSRGFSTSQRRLWDADDEDDGDDDEDFDDEDAGDDTDEYGISDRAAAFWESRDRDGGRGRDWWAKEREERQARNQAIIDALLPTARDILAGNIADNAQVPSALYIAADAFDARPNVDNARLLAGIIDDLSRRRKPQLWGMPSENRVTAWRAMRDAPDLPDLANGLVSFSGDDGHLRAALDEAASALSVRDNLPEGLNDAVIDYQAQPARYAADLAGALCAAAGVQQCGKCGQFIGKTEHVCAVISANGKVYDQNGYDRDGYNRRGFDKNGYNKDGWDESGFNRQGLDKDGYNRAGFNSKGFRKDSYNDAGFDGHGYAADGRDEKGYDRQGLDAEGSDKNGFDANGNDRNGWDKTGRNAAGETHPFFVADARGLYGDGFNADGFDLDGYAADGRDMYGYDRNGIGPYGYDRWGFNAEGLDANGNDRGGYLRGIGPDGYDRTGYNNLGLDRNGYSFTGYDNDGKDRNGQERMLTVSPKTGKTLPAKYNQSGWDQFGHDRWGLSKKTGLTAPDAQGRQYNYCGWVYDAATERCVNPNNSAEWVPHIGWEWDKRPGGYLGWNKGYNGTGYHAPRVVPGARYAPLPPPNDPRTPPTFDAFKQGAPMPTRYEHGKGYVNDDTKVRELYNKLIAGGRKRSVAYRWLRSEQRLAENPRAVVDGVPLRCPECGRFTGGNPKGHECPNFGNRTVKAYFSGVVRGGDYDLVLQTPHNPSYVEPSGPPQENVRQGYTQDPNDYRRWLDAEGYDFSGLDENGFDRTGYNKEGYNRFGYDHDGFDRRGYNKEGFDRDGNSRPLTLEVVANGLAEGQDPINNRHIAETFSRVATQIAGRPRRVVFKDPGSGFATDMQGKIFADPQPLGPDAPLHAPVLDDVVGVLDEGAARIKAHRLDPKPGEAHVDL</sequence>
<feature type="region of interest" description="Disordered" evidence="1">
    <location>
        <begin position="375"/>
        <end position="413"/>
    </location>
</feature>
<feature type="region of interest" description="Disordered" evidence="1">
    <location>
        <begin position="44"/>
        <end position="97"/>
    </location>
</feature>
<organism evidence="2 3">
    <name type="scientific">Kouleothrix aurantiaca</name>
    <dbReference type="NCBI Taxonomy" id="186479"/>
    <lineage>
        <taxon>Bacteria</taxon>
        <taxon>Bacillati</taxon>
        <taxon>Chloroflexota</taxon>
        <taxon>Chloroflexia</taxon>
        <taxon>Chloroflexales</taxon>
        <taxon>Roseiflexineae</taxon>
        <taxon>Roseiflexaceae</taxon>
        <taxon>Kouleothrix</taxon>
    </lineage>
</organism>
<dbReference type="EMBL" id="LJCR01000750">
    <property type="protein sequence ID" value="KPV51854.1"/>
    <property type="molecule type" value="Genomic_DNA"/>
</dbReference>
<feature type="non-terminal residue" evidence="2">
    <location>
        <position position="950"/>
    </location>
</feature>
<reference evidence="2 3" key="1">
    <citation type="submission" date="2015-09" db="EMBL/GenBank/DDBJ databases">
        <title>Draft genome sequence of Kouleothrix aurantiaca JCM 19913.</title>
        <authorList>
            <person name="Hemp J."/>
        </authorList>
    </citation>
    <scope>NUCLEOTIDE SEQUENCE [LARGE SCALE GENOMIC DNA]</scope>
    <source>
        <strain evidence="2 3">COM-B</strain>
    </source>
</reference>
<comment type="caution">
    <text evidence="2">The sequence shown here is derived from an EMBL/GenBank/DDBJ whole genome shotgun (WGS) entry which is preliminary data.</text>
</comment>
<proteinExistence type="predicted"/>
<evidence type="ECO:0000256" key="1">
    <source>
        <dbReference type="SAM" id="MobiDB-lite"/>
    </source>
</evidence>
<feature type="compositionally biased region" description="Acidic residues" evidence="1">
    <location>
        <begin position="72"/>
        <end position="97"/>
    </location>
</feature>
<evidence type="ECO:0000313" key="3">
    <source>
        <dbReference type="Proteomes" id="UP000050509"/>
    </source>
</evidence>
<gene>
    <name evidence="2" type="ORF">SE17_18865</name>
</gene>
<feature type="region of interest" description="Disordered" evidence="1">
    <location>
        <begin position="1"/>
        <end position="25"/>
    </location>
</feature>
<name>A0A0P9F5S3_9CHLR</name>
<accession>A0A0P9F5S3</accession>
<feature type="compositionally biased region" description="Basic and acidic residues" evidence="1">
    <location>
        <begin position="376"/>
        <end position="397"/>
    </location>
</feature>